<organism evidence="3 4">
    <name type="scientific">Pseudomonas gingeri</name>
    <dbReference type="NCBI Taxonomy" id="117681"/>
    <lineage>
        <taxon>Bacteria</taxon>
        <taxon>Pseudomonadati</taxon>
        <taxon>Pseudomonadota</taxon>
        <taxon>Gammaproteobacteria</taxon>
        <taxon>Pseudomonadales</taxon>
        <taxon>Pseudomonadaceae</taxon>
        <taxon>Pseudomonas</taxon>
    </lineage>
</organism>
<dbReference type="InterPro" id="IPR036928">
    <property type="entry name" value="AS_sf"/>
</dbReference>
<evidence type="ECO:0000313" key="3">
    <source>
        <dbReference type="EMBL" id="NWC35761.1"/>
    </source>
</evidence>
<accession>A0A7Y7YH93</accession>
<dbReference type="PANTHER" id="PTHR11895">
    <property type="entry name" value="TRANSAMIDASE"/>
    <property type="match status" value="1"/>
</dbReference>
<dbReference type="InterPro" id="IPR000120">
    <property type="entry name" value="Amidase"/>
</dbReference>
<evidence type="ECO:0000256" key="1">
    <source>
        <dbReference type="ARBA" id="ARBA00009199"/>
    </source>
</evidence>
<dbReference type="SUPFAM" id="SSF75304">
    <property type="entry name" value="Amidase signature (AS) enzymes"/>
    <property type="match status" value="1"/>
</dbReference>
<dbReference type="GO" id="GO:0003824">
    <property type="term" value="F:catalytic activity"/>
    <property type="evidence" value="ECO:0007669"/>
    <property type="project" value="InterPro"/>
</dbReference>
<dbReference type="InterPro" id="IPR023631">
    <property type="entry name" value="Amidase_dom"/>
</dbReference>
<protein>
    <recommendedName>
        <fullName evidence="2">Amidase domain-containing protein</fullName>
    </recommendedName>
</protein>
<gene>
    <name evidence="3" type="ORF">HX876_25665</name>
</gene>
<dbReference type="Gene3D" id="3.90.1300.10">
    <property type="entry name" value="Amidase signature (AS) domain"/>
    <property type="match status" value="1"/>
</dbReference>
<dbReference type="RefSeq" id="WP_177063165.1">
    <property type="nucleotide sequence ID" value="NZ_JACAPB010000001.1"/>
</dbReference>
<dbReference type="PANTHER" id="PTHR11895:SF7">
    <property type="entry name" value="GLUTAMYL-TRNA(GLN) AMIDOTRANSFERASE SUBUNIT A, MITOCHONDRIAL"/>
    <property type="match status" value="1"/>
</dbReference>
<evidence type="ECO:0000259" key="2">
    <source>
        <dbReference type="Pfam" id="PF01425"/>
    </source>
</evidence>
<name>A0A7Y7YH93_9PSED</name>
<dbReference type="Pfam" id="PF01425">
    <property type="entry name" value="Amidase"/>
    <property type="match status" value="1"/>
</dbReference>
<evidence type="ECO:0000313" key="4">
    <source>
        <dbReference type="Proteomes" id="UP000520592"/>
    </source>
</evidence>
<feature type="domain" description="Amidase" evidence="2">
    <location>
        <begin position="6"/>
        <end position="122"/>
    </location>
</feature>
<comment type="caution">
    <text evidence="3">The sequence shown here is derived from an EMBL/GenBank/DDBJ whole genome shotgun (WGS) entry which is preliminary data.</text>
</comment>
<dbReference type="Proteomes" id="UP000520592">
    <property type="component" value="Unassembled WGS sequence"/>
</dbReference>
<sequence length="127" mass="14081">MEEHPELFDQEVRARLELSAQVRGWEYVRAVQIRLTLQRRMAELFEQYDLLVMPALPVTAPMLGQREVDINGKSIPVRDVLLSLTSAWNVTGLPAISLPAGQVDGLPVGLQVIAPAQQNAWLLSVVA</sequence>
<dbReference type="EMBL" id="JACAQD010000035">
    <property type="protein sequence ID" value="NWC35761.1"/>
    <property type="molecule type" value="Genomic_DNA"/>
</dbReference>
<proteinExistence type="inferred from homology"/>
<dbReference type="AlphaFoldDB" id="A0A7Y7YH93"/>
<comment type="similarity">
    <text evidence="1">Belongs to the amidase family.</text>
</comment>
<reference evidence="3 4" key="1">
    <citation type="submission" date="2020-04" db="EMBL/GenBank/DDBJ databases">
        <title>Molecular characterization of pseudomonads from Agaricus bisporus reveal novel blotch 2 pathogens in Western Europe.</title>
        <authorList>
            <person name="Taparia T."/>
            <person name="Krijger M."/>
            <person name="Haynes E."/>
            <person name="Elpinstone J.G."/>
            <person name="Noble R."/>
            <person name="Van Der Wolf J."/>
        </authorList>
    </citation>
    <scope>NUCLEOTIDE SEQUENCE [LARGE SCALE GENOMIC DNA]</scope>
    <source>
        <strain evidence="3 4">IPO3737</strain>
    </source>
</reference>